<dbReference type="EMBL" id="LUGG01000002">
    <property type="protein sequence ID" value="OBZ77431.1"/>
    <property type="molecule type" value="Genomic_DNA"/>
</dbReference>
<evidence type="ECO:0000313" key="2">
    <source>
        <dbReference type="Proteomes" id="UP000092993"/>
    </source>
</evidence>
<dbReference type="AlphaFoldDB" id="A0A1C7MKM7"/>
<reference evidence="1 2" key="1">
    <citation type="submission" date="2016-03" db="EMBL/GenBank/DDBJ databases">
        <title>Whole genome sequencing of Grifola frondosa 9006-11.</title>
        <authorList>
            <person name="Min B."/>
            <person name="Park H."/>
            <person name="Kim J.-G."/>
            <person name="Cho H."/>
            <person name="Oh Y.-L."/>
            <person name="Kong W.-S."/>
            <person name="Choi I.-G."/>
        </authorList>
    </citation>
    <scope>NUCLEOTIDE SEQUENCE [LARGE SCALE GENOMIC DNA]</scope>
    <source>
        <strain evidence="1 2">9006-11</strain>
    </source>
</reference>
<comment type="caution">
    <text evidence="1">The sequence shown here is derived from an EMBL/GenBank/DDBJ whole genome shotgun (WGS) entry which is preliminary data.</text>
</comment>
<accession>A0A1C7MKM7</accession>
<gene>
    <name evidence="1" type="ORF">A0H81_02356</name>
</gene>
<dbReference type="Proteomes" id="UP000092993">
    <property type="component" value="Unassembled WGS sequence"/>
</dbReference>
<sequence>MTRIKKDGRCSISTSVSLDHAAAAVIHISSAVVRSSVGAAERHEALLWFIVGVDVMRVHDRFGIFGQGGTLCWRGAERPCVNHYLGHPPQHDPRDVFTNTPTLKVPYNSLITPSSDLIYHSIRLAHDS</sequence>
<name>A0A1C7MKM7_GRIFR</name>
<organism evidence="1 2">
    <name type="scientific">Grifola frondosa</name>
    <name type="common">Maitake</name>
    <name type="synonym">Polyporus frondosus</name>
    <dbReference type="NCBI Taxonomy" id="5627"/>
    <lineage>
        <taxon>Eukaryota</taxon>
        <taxon>Fungi</taxon>
        <taxon>Dikarya</taxon>
        <taxon>Basidiomycota</taxon>
        <taxon>Agaricomycotina</taxon>
        <taxon>Agaricomycetes</taxon>
        <taxon>Polyporales</taxon>
        <taxon>Grifolaceae</taxon>
        <taxon>Grifola</taxon>
    </lineage>
</organism>
<evidence type="ECO:0000313" key="1">
    <source>
        <dbReference type="EMBL" id="OBZ77431.1"/>
    </source>
</evidence>
<protein>
    <submittedName>
        <fullName evidence="1">Uncharacterized protein</fullName>
    </submittedName>
</protein>
<proteinExistence type="predicted"/>
<keyword evidence="2" id="KW-1185">Reference proteome</keyword>